<dbReference type="GO" id="GO:0005524">
    <property type="term" value="F:ATP binding"/>
    <property type="evidence" value="ECO:0007669"/>
    <property type="project" value="UniProtKB-KW"/>
</dbReference>
<dbReference type="PROSITE" id="PS50077">
    <property type="entry name" value="HEAT_REPEAT"/>
    <property type="match status" value="1"/>
</dbReference>
<keyword evidence="4" id="KW-0808">Transferase</keyword>
<dbReference type="Proteomes" id="UP000663760">
    <property type="component" value="Chromosome 1"/>
</dbReference>
<evidence type="ECO:0000256" key="11">
    <source>
        <dbReference type="SAM" id="MobiDB-lite"/>
    </source>
</evidence>
<dbReference type="InterPro" id="IPR036322">
    <property type="entry name" value="WD40_repeat_dom_sf"/>
</dbReference>
<protein>
    <recommendedName>
        <fullName evidence="1">non-specific serine/threonine protein kinase</fullName>
        <ecNumber evidence="1">2.7.11.1</ecNumber>
    </recommendedName>
</protein>
<feature type="region of interest" description="Disordered" evidence="11">
    <location>
        <begin position="888"/>
        <end position="915"/>
    </location>
</feature>
<name>A0A7I8JZV3_SPIIN</name>
<feature type="compositionally biased region" description="Polar residues" evidence="11">
    <location>
        <begin position="349"/>
        <end position="358"/>
    </location>
</feature>
<dbReference type="EMBL" id="LR746264">
    <property type="protein sequence ID" value="CAA7389553.1"/>
    <property type="molecule type" value="Genomic_DNA"/>
</dbReference>
<evidence type="ECO:0000256" key="8">
    <source>
        <dbReference type="ARBA" id="ARBA00022840"/>
    </source>
</evidence>
<evidence type="ECO:0000256" key="9">
    <source>
        <dbReference type="PROSITE-ProRule" id="PRU00103"/>
    </source>
</evidence>
<dbReference type="PROSITE" id="PS50082">
    <property type="entry name" value="WD_REPEATS_2"/>
    <property type="match status" value="2"/>
</dbReference>
<keyword evidence="3 10" id="KW-0853">WD repeat</keyword>
<dbReference type="GO" id="GO:0005770">
    <property type="term" value="C:late endosome"/>
    <property type="evidence" value="ECO:0007669"/>
    <property type="project" value="TreeGrafter"/>
</dbReference>
<evidence type="ECO:0000256" key="10">
    <source>
        <dbReference type="PROSITE-ProRule" id="PRU00221"/>
    </source>
</evidence>
<evidence type="ECO:0000313" key="13">
    <source>
        <dbReference type="EMBL" id="CAA7389553.1"/>
    </source>
</evidence>
<dbReference type="GO" id="GO:0071561">
    <property type="term" value="C:nucleus-vacuole junction"/>
    <property type="evidence" value="ECO:0007669"/>
    <property type="project" value="TreeGrafter"/>
</dbReference>
<keyword evidence="14" id="KW-1185">Reference proteome</keyword>
<feature type="compositionally biased region" description="Basic and acidic residues" evidence="11">
    <location>
        <begin position="359"/>
        <end position="371"/>
    </location>
</feature>
<dbReference type="InterPro" id="IPR001680">
    <property type="entry name" value="WD40_rpt"/>
</dbReference>
<dbReference type="PROSITE" id="PS50011">
    <property type="entry name" value="PROTEIN_KINASE_DOM"/>
    <property type="match status" value="1"/>
</dbReference>
<dbReference type="CDD" id="cd13980">
    <property type="entry name" value="STKc_Vps15"/>
    <property type="match status" value="1"/>
</dbReference>
<keyword evidence="5" id="KW-0677">Repeat</keyword>
<feature type="compositionally biased region" description="Basic and acidic residues" evidence="11">
    <location>
        <begin position="1408"/>
        <end position="1418"/>
    </location>
</feature>
<dbReference type="InterPro" id="IPR055231">
    <property type="entry name" value="2AA_helical"/>
</dbReference>
<sequence>MGNKIAKTTQVSASEYYLHDLPSSYNLVFIESLGHDRLFKSIRCKHDEGEVIVKVYFKRGDSLGLKEHERRLSEIREILRRVQHSHVWPFQFWLETDKAAYLLRQYFFSNLHDRLSTRPFLSHVEKKWLAFQLLCAVKQSHENGVCHGDIKCENVLVTSWNWLYLADFASFKPTYIPVDDPSDFSFFFHTGGRRRCYLAPERFYEHGGEMQAAPDAPLKSSMDIFSLGCAIAELFLDGQPLFEYSQLLAYRRGQYDPCQHLEKITDTGIRKMILHMIQLDPELRLSCESYLQEYGSVVFPSYFSPFLHKVFSCLVPLDSDSRVVVIQSAFHEIHRQMVGSMSREEFTSKSGSTFNVTSHEPDQQTVGRKESMNATHTHSCGSEIGKDTLVRKVSSLFKEVEQGKDFLDANVTLQDVSSNLSSVNVSQDMEQPKQQSPAEILKTISNEYREKEFPLLRKIQKSDLKLLMSEYNSQLDAYMYALFPDSRSNLSCEGMVLIASLLCSCIRSVKQPHMRRGAVFMLLHSSLYIDDEDRLQHVLPYVIAMLSDTSAIVRCAALETLSNILPLIRDFPPSDAKIFPEYILPMLSMLPHDQEESVRICYASNIFKIALAAYRFLICSQGLSDFQSLDKLNLPPRSVPHSETTANKHRDAIDAHILQLRRSIAEVVQELVMGPKQTPTIRRALLLDVGQLCYFFGQRQSNDFLLPILPAFLNDRDEQLRAIFYGHIVFVCFFVGQRSVEEYLLPYIEQGLSDGMEAVIVNALQCLTMLCKSGFLRKRILLDMIEKAFPLLCYPIQWVRRSTVSFIAASSESLGLVDSHVYLSPVLRPFLHREPTSLSSEASLLSCLKPPVSKSVFYKVLESARSSDMLERQRKIWYNTPASSKQWEDIENTNKVARDQNTRKKESNVQDKKHSNTVTQKLIIPDSEDTTKSRVTGGSLHNFPSMVDGRDPLSSEKMQFSGFISPHVSAGNSLVSDGQSEGIPVYSLTTVRHPTGAEVTSSETTMLQWNSSGTASISSPLADPSNRQFGLSTSGPPKLVSGSFLNINNGSQRIKFPKEPEEKENDQSGYITSRFRDITVADTLKGSSSMTGEDAAPQGDATGLPSFARATSIPEAEWRVRGVLVAHLQEHRSAVNDIAVSIDHSFFVTASDDSTVKIWDTRKLEKDISFRSRLTYPLDGNGNRALCTAMLHGGSQVAVGACCGTIHIFSVDYVSKGLGSVVERYSGIADIKKKDDGEGAVISLLNCSVYDGSRSQMLLYSTQYGGVHLWDTRTNFRTWTFKCAPDEGYVSTLTIGSSGNWFVSGSSRGMITLWDMRFLLPVNSWQYSAQCPIEDMCLFIPPINSAMPASGKPLVYVAAGCNEVSLWNAENGSCHQVLRLAAGDGDAENSSNVPWALRKPSGKSSMKQAKERNGDPKYRIDEFNEPPSRLSGVRSLLPLPGGNLLTGGTDLKIRYWDHQSASRSYCICGPSAKGIGCDEQYNTRSCFGVQLVQETSKQHVALKLNQKALLAVAATDTAGCHRDSVLSMAAVKMNQRLLISGSRDGAIKVWK</sequence>
<dbReference type="InterPro" id="IPR015943">
    <property type="entry name" value="WD40/YVTN_repeat-like_dom_sf"/>
</dbReference>
<dbReference type="Pfam" id="PF00400">
    <property type="entry name" value="WD40"/>
    <property type="match status" value="3"/>
</dbReference>
<dbReference type="PRINTS" id="PR00320">
    <property type="entry name" value="GPROTEINBRPT"/>
</dbReference>
<evidence type="ECO:0000256" key="2">
    <source>
        <dbReference type="ARBA" id="ARBA00022527"/>
    </source>
</evidence>
<dbReference type="SUPFAM" id="SSF50978">
    <property type="entry name" value="WD40 repeat-like"/>
    <property type="match status" value="1"/>
</dbReference>
<dbReference type="InterPro" id="IPR020472">
    <property type="entry name" value="WD40_PAC1"/>
</dbReference>
<dbReference type="GO" id="GO:0034271">
    <property type="term" value="C:phosphatidylinositol 3-kinase complex, class III, type I"/>
    <property type="evidence" value="ECO:0007669"/>
    <property type="project" value="TreeGrafter"/>
</dbReference>
<dbReference type="Gene3D" id="1.10.510.10">
    <property type="entry name" value="Transferase(Phosphotransferase) domain 1"/>
    <property type="match status" value="1"/>
</dbReference>
<keyword evidence="6" id="KW-0547">Nucleotide-binding</keyword>
<dbReference type="InterPro" id="IPR000719">
    <property type="entry name" value="Prot_kinase_dom"/>
</dbReference>
<evidence type="ECO:0000256" key="5">
    <source>
        <dbReference type="ARBA" id="ARBA00022737"/>
    </source>
</evidence>
<reference evidence="13" key="1">
    <citation type="submission" date="2020-02" db="EMBL/GenBank/DDBJ databases">
        <authorList>
            <person name="Scholz U."/>
            <person name="Mascher M."/>
            <person name="Fiebig A."/>
        </authorList>
    </citation>
    <scope>NUCLEOTIDE SEQUENCE</scope>
</reference>
<organism evidence="13 14">
    <name type="scientific">Spirodela intermedia</name>
    <name type="common">Intermediate duckweed</name>
    <dbReference type="NCBI Taxonomy" id="51605"/>
    <lineage>
        <taxon>Eukaryota</taxon>
        <taxon>Viridiplantae</taxon>
        <taxon>Streptophyta</taxon>
        <taxon>Embryophyta</taxon>
        <taxon>Tracheophyta</taxon>
        <taxon>Spermatophyta</taxon>
        <taxon>Magnoliopsida</taxon>
        <taxon>Liliopsida</taxon>
        <taxon>Araceae</taxon>
        <taxon>Lemnoideae</taxon>
        <taxon>Spirodela</taxon>
    </lineage>
</organism>
<dbReference type="PROSITE" id="PS00108">
    <property type="entry name" value="PROTEIN_KINASE_ST"/>
    <property type="match status" value="1"/>
</dbReference>
<dbReference type="FunFam" id="1.25.10.10:FF:000370">
    <property type="entry name" value="phosphoinositide 3-kinase regulatory subunit 4-like"/>
    <property type="match status" value="1"/>
</dbReference>
<dbReference type="Pfam" id="PF00069">
    <property type="entry name" value="Pkinase"/>
    <property type="match status" value="1"/>
</dbReference>
<dbReference type="EC" id="2.7.11.1" evidence="1"/>
<dbReference type="GO" id="GO:0016236">
    <property type="term" value="P:macroautophagy"/>
    <property type="evidence" value="ECO:0007669"/>
    <property type="project" value="InterPro"/>
</dbReference>
<evidence type="ECO:0000313" key="14">
    <source>
        <dbReference type="Proteomes" id="UP000663760"/>
    </source>
</evidence>
<dbReference type="InterPro" id="IPR016024">
    <property type="entry name" value="ARM-type_fold"/>
</dbReference>
<feature type="repeat" description="WD" evidence="10">
    <location>
        <begin position="1128"/>
        <end position="1169"/>
    </location>
</feature>
<dbReference type="InterPro" id="IPR045162">
    <property type="entry name" value="Vps15-like"/>
</dbReference>
<dbReference type="GO" id="GO:0004674">
    <property type="term" value="F:protein serine/threonine kinase activity"/>
    <property type="evidence" value="ECO:0007669"/>
    <property type="project" value="UniProtKB-KW"/>
</dbReference>
<dbReference type="PANTHER" id="PTHR17583:SF0">
    <property type="entry name" value="PHOSPHOINOSITIDE 3-KINASE REGULATORY SUBUNIT 4"/>
    <property type="match status" value="1"/>
</dbReference>
<dbReference type="PROSITE" id="PS50294">
    <property type="entry name" value="WD_REPEATS_REGION"/>
    <property type="match status" value="2"/>
</dbReference>
<keyword evidence="7" id="KW-0418">Kinase</keyword>
<dbReference type="FunFam" id="1.10.510.10:FF:000722">
    <property type="entry name" value="Protein kinase family protein / WD-40 repeat family protein"/>
    <property type="match status" value="1"/>
</dbReference>
<feature type="repeat" description="HEAT" evidence="9">
    <location>
        <begin position="538"/>
        <end position="570"/>
    </location>
</feature>
<feature type="domain" description="Protein kinase" evidence="12">
    <location>
        <begin position="27"/>
        <end position="307"/>
    </location>
</feature>
<keyword evidence="8" id="KW-0067">ATP-binding</keyword>
<dbReference type="FunFam" id="1.25.10.10:FF:000209">
    <property type="entry name" value="Protein kinase family protein / WD-40 repeat family protein"/>
    <property type="match status" value="1"/>
</dbReference>
<feature type="compositionally biased region" description="Basic and acidic residues" evidence="11">
    <location>
        <begin position="896"/>
        <end position="914"/>
    </location>
</feature>
<proteinExistence type="predicted"/>
<dbReference type="GO" id="GO:0006623">
    <property type="term" value="P:protein targeting to vacuole"/>
    <property type="evidence" value="ECO:0007669"/>
    <property type="project" value="TreeGrafter"/>
</dbReference>
<dbReference type="OrthoDB" id="242910at2759"/>
<dbReference type="SUPFAM" id="SSF56112">
    <property type="entry name" value="Protein kinase-like (PK-like)"/>
    <property type="match status" value="1"/>
</dbReference>
<feature type="repeat" description="WD" evidence="10">
    <location>
        <begin position="1518"/>
        <end position="1551"/>
    </location>
</feature>
<feature type="region of interest" description="Disordered" evidence="11">
    <location>
        <begin position="349"/>
        <end position="380"/>
    </location>
</feature>
<evidence type="ECO:0000256" key="6">
    <source>
        <dbReference type="ARBA" id="ARBA00022741"/>
    </source>
</evidence>
<evidence type="ECO:0000256" key="7">
    <source>
        <dbReference type="ARBA" id="ARBA00022777"/>
    </source>
</evidence>
<dbReference type="GO" id="GO:0045324">
    <property type="term" value="P:late endosome to vacuole transport"/>
    <property type="evidence" value="ECO:0007669"/>
    <property type="project" value="InterPro"/>
</dbReference>
<keyword evidence="2" id="KW-0723">Serine/threonine-protein kinase</keyword>
<feature type="region of interest" description="Disordered" evidence="11">
    <location>
        <begin position="1385"/>
        <end position="1418"/>
    </location>
</feature>
<evidence type="ECO:0000259" key="12">
    <source>
        <dbReference type="PROSITE" id="PS50011"/>
    </source>
</evidence>
<gene>
    <name evidence="13" type="ORF">SI8410_01001575</name>
</gene>
<evidence type="ECO:0000256" key="1">
    <source>
        <dbReference type="ARBA" id="ARBA00012513"/>
    </source>
</evidence>
<dbReference type="InterPro" id="IPR011009">
    <property type="entry name" value="Kinase-like_dom_sf"/>
</dbReference>
<dbReference type="SUPFAM" id="SSF48371">
    <property type="entry name" value="ARM repeat"/>
    <property type="match status" value="1"/>
</dbReference>
<accession>A0A7I8JZV3</accession>
<dbReference type="SMART" id="SM00220">
    <property type="entry name" value="S_TKc"/>
    <property type="match status" value="1"/>
</dbReference>
<dbReference type="SMART" id="SM00320">
    <property type="entry name" value="WD40"/>
    <property type="match status" value="5"/>
</dbReference>
<dbReference type="Pfam" id="PF22956">
    <property type="entry name" value="VPS15-like_hel"/>
    <property type="match status" value="1"/>
</dbReference>
<dbReference type="PANTHER" id="PTHR17583">
    <property type="entry name" value="PHOSPHOINOSITIDE 3-KINASE REGULATORY SUBUNIT 4"/>
    <property type="match status" value="1"/>
</dbReference>
<dbReference type="InterPro" id="IPR011989">
    <property type="entry name" value="ARM-like"/>
</dbReference>
<dbReference type="InterPro" id="IPR008271">
    <property type="entry name" value="Ser/Thr_kinase_AS"/>
</dbReference>
<evidence type="ECO:0000256" key="3">
    <source>
        <dbReference type="ARBA" id="ARBA00022574"/>
    </source>
</evidence>
<evidence type="ECO:0000256" key="4">
    <source>
        <dbReference type="ARBA" id="ARBA00022679"/>
    </source>
</evidence>
<dbReference type="Gene3D" id="2.130.10.10">
    <property type="entry name" value="YVTN repeat-like/Quinoprotein amine dehydrogenase"/>
    <property type="match status" value="3"/>
</dbReference>
<dbReference type="Gene3D" id="1.25.10.10">
    <property type="entry name" value="Leucine-rich Repeat Variant"/>
    <property type="match status" value="2"/>
</dbReference>
<dbReference type="InterPro" id="IPR021133">
    <property type="entry name" value="HEAT_type_2"/>
</dbReference>
<dbReference type="GO" id="GO:0034272">
    <property type="term" value="C:phosphatidylinositol 3-kinase complex, class III, type II"/>
    <property type="evidence" value="ECO:0007669"/>
    <property type="project" value="TreeGrafter"/>
</dbReference>